<evidence type="ECO:0000313" key="4">
    <source>
        <dbReference type="WBParaSite" id="ALUE_0001925901-mRNA-1"/>
    </source>
</evidence>
<reference evidence="4" key="1">
    <citation type="submission" date="2017-02" db="UniProtKB">
        <authorList>
            <consortium name="WormBaseParasite"/>
        </authorList>
    </citation>
    <scope>IDENTIFICATION</scope>
</reference>
<proteinExistence type="predicted"/>
<evidence type="ECO:0000256" key="1">
    <source>
        <dbReference type="SAM" id="MobiDB-lite"/>
    </source>
</evidence>
<sequence>MAENEAKARKKLEEAEKKARGGGGFLGSLFGGSKADEAADLFVQEEGVAESQESGSEIYCIEGGCGQTFDDIETFEEHYELAHRHECAVCGLKFADNHRMEVHSEERHSSFFRAELERRPDVPHFCCWDSKCNKVFMNTFERNKHSFEEHGIEDVELKLEKRKIPIKTKERSLDAAMRDIEISPKDVRRHTTPRAIVFGDSQQQEPMFENRRLIKSPFHQKPATGKDQKST</sequence>
<feature type="compositionally biased region" description="Basic and acidic residues" evidence="1">
    <location>
        <begin position="1"/>
        <end position="19"/>
    </location>
</feature>
<organism evidence="3 4">
    <name type="scientific">Ascaris lumbricoides</name>
    <name type="common">Giant roundworm</name>
    <dbReference type="NCBI Taxonomy" id="6252"/>
    <lineage>
        <taxon>Eukaryota</taxon>
        <taxon>Metazoa</taxon>
        <taxon>Ecdysozoa</taxon>
        <taxon>Nematoda</taxon>
        <taxon>Chromadorea</taxon>
        <taxon>Rhabditida</taxon>
        <taxon>Spirurina</taxon>
        <taxon>Ascaridomorpha</taxon>
        <taxon>Ascaridoidea</taxon>
        <taxon>Ascarididae</taxon>
        <taxon>Ascaris</taxon>
    </lineage>
</organism>
<evidence type="ECO:0000313" key="3">
    <source>
        <dbReference type="Proteomes" id="UP000036681"/>
    </source>
</evidence>
<accession>A0A0M3IKI8</accession>
<evidence type="ECO:0000259" key="2">
    <source>
        <dbReference type="PROSITE" id="PS00028"/>
    </source>
</evidence>
<dbReference type="Proteomes" id="UP000036681">
    <property type="component" value="Unplaced"/>
</dbReference>
<name>A0A0M3IKI8_ASCLU</name>
<dbReference type="PANTHER" id="PTHR21354:SF0">
    <property type="entry name" value="ZINC FINGER PROTEIN 511"/>
    <property type="match status" value="1"/>
</dbReference>
<feature type="domain" description="C2H2-type" evidence="2">
    <location>
        <begin position="127"/>
        <end position="150"/>
    </location>
</feature>
<dbReference type="InterPro" id="IPR013087">
    <property type="entry name" value="Znf_C2H2_type"/>
</dbReference>
<keyword evidence="3" id="KW-1185">Reference proteome</keyword>
<dbReference type="InterPro" id="IPR039258">
    <property type="entry name" value="ZNF511"/>
</dbReference>
<feature type="domain" description="C2H2-type" evidence="2">
    <location>
        <begin position="87"/>
        <end position="108"/>
    </location>
</feature>
<dbReference type="PROSITE" id="PS00028">
    <property type="entry name" value="ZINC_FINGER_C2H2_1"/>
    <property type="match status" value="2"/>
</dbReference>
<dbReference type="AlphaFoldDB" id="A0A0M3IKI8"/>
<feature type="region of interest" description="Disordered" evidence="1">
    <location>
        <begin position="191"/>
        <end position="231"/>
    </location>
</feature>
<dbReference type="PANTHER" id="PTHR21354">
    <property type="entry name" value="ZINC FINGER PROTEIN 511"/>
    <property type="match status" value="1"/>
</dbReference>
<protein>
    <submittedName>
        <fullName evidence="4">C2H2-type domain-containing protein</fullName>
    </submittedName>
</protein>
<feature type="region of interest" description="Disordered" evidence="1">
    <location>
        <begin position="1"/>
        <end position="23"/>
    </location>
</feature>
<dbReference type="SMART" id="SM00355">
    <property type="entry name" value="ZnF_C2H2"/>
    <property type="match status" value="3"/>
</dbReference>
<dbReference type="WBParaSite" id="ALUE_0001925901-mRNA-1">
    <property type="protein sequence ID" value="ALUE_0001925901-mRNA-1"/>
    <property type="gene ID" value="ALUE_0001925901"/>
</dbReference>